<evidence type="ECO:0000313" key="1">
    <source>
        <dbReference type="EMBL" id="URD72411.1"/>
    </source>
</evidence>
<keyword evidence="2" id="KW-1185">Reference proteome</keyword>
<proteinExistence type="predicted"/>
<dbReference type="EMBL" id="CP097502">
    <property type="protein sequence ID" value="URD72411.1"/>
    <property type="molecule type" value="Genomic_DNA"/>
</dbReference>
<dbReference type="AlphaFoldDB" id="A0A9E7E8Q5"/>
<gene>
    <name evidence="1" type="ORF">MUK42_37561</name>
</gene>
<protein>
    <submittedName>
        <fullName evidence="1">Uncharacterized protein</fullName>
    </submittedName>
</protein>
<reference evidence="1" key="1">
    <citation type="submission" date="2022-05" db="EMBL/GenBank/DDBJ databases">
        <title>The Musa troglodytarum L. genome provides insights into the mechanism of non-climacteric behaviour and enrichment of carotenoids.</title>
        <authorList>
            <person name="Wang J."/>
        </authorList>
    </citation>
    <scope>NUCLEOTIDE SEQUENCE</scope>
    <source>
        <tissue evidence="1">Leaf</tissue>
    </source>
</reference>
<sequence length="75" mass="8268">MEKGADPFQGSTALAVVVVITPVWLVRTELAVAKMYPHEDGMYPPKYLHYPSKIGVLNVTAGANILGGNWENRKR</sequence>
<dbReference type="OrthoDB" id="10450937at2759"/>
<dbReference type="Proteomes" id="UP001055439">
    <property type="component" value="Chromosome 1"/>
</dbReference>
<evidence type="ECO:0000313" key="2">
    <source>
        <dbReference type="Proteomes" id="UP001055439"/>
    </source>
</evidence>
<accession>A0A9E7E8Q5</accession>
<name>A0A9E7E8Q5_9LILI</name>
<organism evidence="1 2">
    <name type="scientific">Musa troglodytarum</name>
    <name type="common">fe'i banana</name>
    <dbReference type="NCBI Taxonomy" id="320322"/>
    <lineage>
        <taxon>Eukaryota</taxon>
        <taxon>Viridiplantae</taxon>
        <taxon>Streptophyta</taxon>
        <taxon>Embryophyta</taxon>
        <taxon>Tracheophyta</taxon>
        <taxon>Spermatophyta</taxon>
        <taxon>Magnoliopsida</taxon>
        <taxon>Liliopsida</taxon>
        <taxon>Zingiberales</taxon>
        <taxon>Musaceae</taxon>
        <taxon>Musa</taxon>
    </lineage>
</organism>